<evidence type="ECO:0000313" key="1">
    <source>
        <dbReference type="EMBL" id="QIS06380.1"/>
    </source>
</evidence>
<name>A0A6G9XZU5_NOCBR</name>
<accession>A0A6G9XZU5</accession>
<dbReference type="EMBL" id="CP046171">
    <property type="protein sequence ID" value="QIS06380.1"/>
    <property type="molecule type" value="Genomic_DNA"/>
</dbReference>
<dbReference type="RefSeq" id="WP_167465412.1">
    <property type="nucleotide sequence ID" value="NZ_CP046171.1"/>
</dbReference>
<gene>
    <name evidence="1" type="ORF">F5X71_32350</name>
</gene>
<dbReference type="Proteomes" id="UP000501705">
    <property type="component" value="Chromosome"/>
</dbReference>
<dbReference type="AlphaFoldDB" id="A0A6G9XZU5"/>
<organism evidence="1 2">
    <name type="scientific">Nocardia brasiliensis</name>
    <dbReference type="NCBI Taxonomy" id="37326"/>
    <lineage>
        <taxon>Bacteria</taxon>
        <taxon>Bacillati</taxon>
        <taxon>Actinomycetota</taxon>
        <taxon>Actinomycetes</taxon>
        <taxon>Mycobacteriales</taxon>
        <taxon>Nocardiaceae</taxon>
        <taxon>Nocardia</taxon>
    </lineage>
</organism>
<dbReference type="InterPro" id="IPR012296">
    <property type="entry name" value="Nuclease_put_TT1808"/>
</dbReference>
<proteinExistence type="predicted"/>
<reference evidence="1 2" key="1">
    <citation type="journal article" date="2019" name="ACS Chem. Biol.">
        <title>Identification and Mobilization of a Cryptic Antibiotic Biosynthesis Gene Locus from a Human-Pathogenic Nocardia Isolate.</title>
        <authorList>
            <person name="Herisse M."/>
            <person name="Ishida K."/>
            <person name="Porter J.L."/>
            <person name="Howden B."/>
            <person name="Hertweck C."/>
            <person name="Stinear T.P."/>
            <person name="Pidot S.J."/>
        </authorList>
    </citation>
    <scope>NUCLEOTIDE SEQUENCE [LARGE SCALE GENOMIC DNA]</scope>
    <source>
        <strain evidence="1 2">AUSMDU00024985</strain>
    </source>
</reference>
<dbReference type="Gene3D" id="3.90.1570.10">
    <property type="entry name" value="tt1808, chain A"/>
    <property type="match status" value="1"/>
</dbReference>
<protein>
    <submittedName>
        <fullName evidence="1">Uncharacterized protein</fullName>
    </submittedName>
</protein>
<evidence type="ECO:0000313" key="2">
    <source>
        <dbReference type="Proteomes" id="UP000501705"/>
    </source>
</evidence>
<sequence length="100" mass="10975">MTALPEPWRLLTIADYLALDEDELVRRELQEGVLAISPSLKPRHNVAGMRLSSQVDAQLPAHLVAFRLTEELGYADDGEVTGTFTTSSPCPLTIDLKQLG</sequence>